<evidence type="ECO:0000256" key="8">
    <source>
        <dbReference type="ARBA" id="ARBA00047684"/>
    </source>
</evidence>
<dbReference type="InterPro" id="IPR047233">
    <property type="entry name" value="UAH_cupin"/>
</dbReference>
<dbReference type="InterPro" id="IPR011051">
    <property type="entry name" value="RmlC_Cupin_sf"/>
</dbReference>
<comment type="function">
    <text evidence="9">Catalyzes the catabolism of the allantoin degradation intermediate (S)-ureidoglycolate, generating urea and glyoxylate. Involved in the utilization of allantoin as secondary nitrogen source when primary sources are limiting.</text>
</comment>
<keyword evidence="12" id="KW-1185">Reference proteome</keyword>
<dbReference type="STRING" id="45607.A0A2T0FJL0"/>
<evidence type="ECO:0000256" key="3">
    <source>
        <dbReference type="ARBA" id="ARBA00012341"/>
    </source>
</evidence>
<dbReference type="GO" id="GO:0006144">
    <property type="term" value="P:purine nucleobase metabolic process"/>
    <property type="evidence" value="ECO:0007669"/>
    <property type="project" value="UniProtKB-KW"/>
</dbReference>
<dbReference type="EC" id="4.3.2.3" evidence="3"/>
<evidence type="ECO:0000313" key="12">
    <source>
        <dbReference type="Proteomes" id="UP000238350"/>
    </source>
</evidence>
<name>A0A2T0FJL0_9ASCO</name>
<comment type="subunit">
    <text evidence="2">Homodimer.</text>
</comment>
<evidence type="ECO:0000313" key="11">
    <source>
        <dbReference type="EMBL" id="PRT55168.1"/>
    </source>
</evidence>
<dbReference type="SUPFAM" id="SSF51182">
    <property type="entry name" value="RmlC-like cupins"/>
    <property type="match status" value="1"/>
</dbReference>
<dbReference type="InterPro" id="IPR007247">
    <property type="entry name" value="Ureidogly_lyase"/>
</dbReference>
<protein>
    <recommendedName>
        <fullName evidence="4">Ureidoglycolate lyase</fullName>
        <ecNumber evidence="3">4.3.2.3</ecNumber>
    </recommendedName>
    <alternativeName>
        <fullName evidence="7">Ureidoglycolatase</fullName>
    </alternativeName>
</protein>
<evidence type="ECO:0000256" key="2">
    <source>
        <dbReference type="ARBA" id="ARBA00011738"/>
    </source>
</evidence>
<evidence type="ECO:0000256" key="7">
    <source>
        <dbReference type="ARBA" id="ARBA00030302"/>
    </source>
</evidence>
<evidence type="ECO:0000256" key="6">
    <source>
        <dbReference type="ARBA" id="ARBA00023239"/>
    </source>
</evidence>
<dbReference type="OrthoDB" id="10266039at2759"/>
<comment type="catalytic activity">
    <reaction evidence="8">
        <text>(S)-ureidoglycolate = urea + glyoxylate</text>
        <dbReference type="Rhea" id="RHEA:11304"/>
        <dbReference type="ChEBI" id="CHEBI:16199"/>
        <dbReference type="ChEBI" id="CHEBI:36655"/>
        <dbReference type="ChEBI" id="CHEBI:57296"/>
        <dbReference type="EC" id="4.3.2.3"/>
    </reaction>
</comment>
<dbReference type="Proteomes" id="UP000238350">
    <property type="component" value="Unassembled WGS sequence"/>
</dbReference>
<accession>A0A2T0FJL0</accession>
<sequence length="311" mass="34221">MVLATLKTDIKVTAEPITPERFARYGGVISSAHQLASVKSESANYGTAVKLFKVSPIGSTFENAPSGKRATCNWNMFRCSPPNHLIEEGENGVKKYTSKVLERHPFSTQTFVPMGRSRNDVAYLVIVAPTASDGLPDLSGLEAFIVKGDQAVTYGAGTWHAPMVALGDVVDFAVLIHENGVANEDCQEVYLDTALVEFSENPETVPALSTNHANGKVRQRKGQSEEAWQKELDNFHESGPINQSATYFDGPVDMNVQGKLDMNRIKYAAEKQYYLRNYAQAVRIIEANAAKVKGKLAHDLEIIRRAARARF</sequence>
<evidence type="ECO:0000256" key="1">
    <source>
        <dbReference type="ARBA" id="ARBA00004780"/>
    </source>
</evidence>
<dbReference type="GO" id="GO:0004848">
    <property type="term" value="F:ureidoglycolate hydrolase activity"/>
    <property type="evidence" value="ECO:0007669"/>
    <property type="project" value="InterPro"/>
</dbReference>
<evidence type="ECO:0000256" key="4">
    <source>
        <dbReference type="ARBA" id="ARBA00019751"/>
    </source>
</evidence>
<keyword evidence="5" id="KW-0659">Purine metabolism</keyword>
<dbReference type="PANTHER" id="PTHR21221">
    <property type="entry name" value="UREIDOGLYCOLATE HYDROLASE"/>
    <property type="match status" value="1"/>
</dbReference>
<keyword evidence="6 11" id="KW-0456">Lyase</keyword>
<evidence type="ECO:0000256" key="5">
    <source>
        <dbReference type="ARBA" id="ARBA00022631"/>
    </source>
</evidence>
<dbReference type="GO" id="GO:0050385">
    <property type="term" value="F:ureidoglycolate lyase activity"/>
    <property type="evidence" value="ECO:0007669"/>
    <property type="project" value="UniProtKB-EC"/>
</dbReference>
<organism evidence="11 12">
    <name type="scientific">Wickerhamiella sorbophila</name>
    <dbReference type="NCBI Taxonomy" id="45607"/>
    <lineage>
        <taxon>Eukaryota</taxon>
        <taxon>Fungi</taxon>
        <taxon>Dikarya</taxon>
        <taxon>Ascomycota</taxon>
        <taxon>Saccharomycotina</taxon>
        <taxon>Dipodascomycetes</taxon>
        <taxon>Dipodascales</taxon>
        <taxon>Trichomonascaceae</taxon>
        <taxon>Wickerhamiella</taxon>
    </lineage>
</organism>
<evidence type="ECO:0000256" key="10">
    <source>
        <dbReference type="ARBA" id="ARBA00061337"/>
    </source>
</evidence>
<dbReference type="GeneID" id="36516536"/>
<dbReference type="EMBL" id="NDIQ01000021">
    <property type="protein sequence ID" value="PRT55168.1"/>
    <property type="molecule type" value="Genomic_DNA"/>
</dbReference>
<dbReference type="Pfam" id="PF04115">
    <property type="entry name" value="Ureidogly_lyase"/>
    <property type="match status" value="1"/>
</dbReference>
<comment type="pathway">
    <text evidence="1">Nitrogen metabolism; (S)-allantoin degradation.</text>
</comment>
<evidence type="ECO:0000256" key="9">
    <source>
        <dbReference type="ARBA" id="ARBA00055977"/>
    </source>
</evidence>
<dbReference type="FunFam" id="2.60.120.480:FF:000003">
    <property type="entry name" value="Ureidoglycolate hydrolase"/>
    <property type="match status" value="1"/>
</dbReference>
<dbReference type="Gene3D" id="2.60.120.480">
    <property type="entry name" value="Ureidoglycolate hydrolase"/>
    <property type="match status" value="1"/>
</dbReference>
<dbReference type="PANTHER" id="PTHR21221:SF1">
    <property type="entry name" value="UREIDOGLYCOLATE LYASE"/>
    <property type="match status" value="1"/>
</dbReference>
<gene>
    <name evidence="11" type="ORF">B9G98_02788</name>
</gene>
<reference evidence="11 12" key="1">
    <citation type="submission" date="2017-04" db="EMBL/GenBank/DDBJ databases">
        <title>Genome sequencing of [Candida] sorbophila.</title>
        <authorList>
            <person name="Ahn J.O."/>
        </authorList>
    </citation>
    <scope>NUCLEOTIDE SEQUENCE [LARGE SCALE GENOMIC DNA]</scope>
    <source>
        <strain evidence="11 12">DS02</strain>
    </source>
</reference>
<dbReference type="InterPro" id="IPR024060">
    <property type="entry name" value="Ureidoglycolate_lyase_dom_sf"/>
</dbReference>
<comment type="similarity">
    <text evidence="10">Belongs to the ureidoglycolate lyase family.</text>
</comment>
<dbReference type="RefSeq" id="XP_024665113.1">
    <property type="nucleotide sequence ID" value="XM_024809345.1"/>
</dbReference>
<dbReference type="AlphaFoldDB" id="A0A2T0FJL0"/>
<dbReference type="GO" id="GO:0000256">
    <property type="term" value="P:allantoin catabolic process"/>
    <property type="evidence" value="ECO:0007669"/>
    <property type="project" value="InterPro"/>
</dbReference>
<proteinExistence type="inferred from homology"/>
<comment type="caution">
    <text evidence="11">The sequence shown here is derived from an EMBL/GenBank/DDBJ whole genome shotgun (WGS) entry which is preliminary data.</text>
</comment>
<dbReference type="CDD" id="cd20298">
    <property type="entry name" value="cupin_UAH"/>
    <property type="match status" value="1"/>
</dbReference>